<accession>A0AAD4RY66</accession>
<protein>
    <recommendedName>
        <fullName evidence="6">Fe2OG dioxygenase domain-containing protein</fullName>
    </recommendedName>
</protein>
<dbReference type="SUPFAM" id="SSF51197">
    <property type="entry name" value="Clavaminate synthase-like"/>
    <property type="match status" value="1"/>
</dbReference>
<gene>
    <name evidence="7" type="ORF">MKW98_026152</name>
</gene>
<dbReference type="PROSITE" id="PS51471">
    <property type="entry name" value="FE2OG_OXY"/>
    <property type="match status" value="1"/>
</dbReference>
<dbReference type="InterPro" id="IPR026992">
    <property type="entry name" value="DIOX_N"/>
</dbReference>
<proteinExistence type="inferred from homology"/>
<evidence type="ECO:0000313" key="8">
    <source>
        <dbReference type="Proteomes" id="UP001202328"/>
    </source>
</evidence>
<dbReference type="Gene3D" id="2.60.120.330">
    <property type="entry name" value="B-lactam Antibiotic, Isopenicillin N Synthase, Chain"/>
    <property type="match status" value="1"/>
</dbReference>
<evidence type="ECO:0000259" key="6">
    <source>
        <dbReference type="PROSITE" id="PS51471"/>
    </source>
</evidence>
<keyword evidence="8" id="KW-1185">Reference proteome</keyword>
<evidence type="ECO:0000256" key="1">
    <source>
        <dbReference type="ARBA" id="ARBA00008056"/>
    </source>
</evidence>
<feature type="domain" description="Fe2OG dioxygenase" evidence="6">
    <location>
        <begin position="218"/>
        <end position="321"/>
    </location>
</feature>
<evidence type="ECO:0000256" key="5">
    <source>
        <dbReference type="RuleBase" id="RU003682"/>
    </source>
</evidence>
<comment type="caution">
    <text evidence="7">The sequence shown here is derived from an EMBL/GenBank/DDBJ whole genome shotgun (WGS) entry which is preliminary data.</text>
</comment>
<dbReference type="FunFam" id="2.60.120.330:FF:000005">
    <property type="entry name" value="1-aminocyclopropane-1-carboxylate oxidase homolog 1"/>
    <property type="match status" value="1"/>
</dbReference>
<keyword evidence="3 5" id="KW-0560">Oxidoreductase</keyword>
<keyword evidence="2 5" id="KW-0479">Metal-binding</keyword>
<reference evidence="7" key="1">
    <citation type="submission" date="2022-04" db="EMBL/GenBank/DDBJ databases">
        <title>A functionally conserved STORR gene fusion in Papaver species that diverged 16.8 million years ago.</title>
        <authorList>
            <person name="Catania T."/>
        </authorList>
    </citation>
    <scope>NUCLEOTIDE SEQUENCE</scope>
    <source>
        <strain evidence="7">S-188037</strain>
    </source>
</reference>
<dbReference type="Pfam" id="PF14226">
    <property type="entry name" value="DIOX_N"/>
    <property type="match status" value="1"/>
</dbReference>
<dbReference type="PANTHER" id="PTHR10209">
    <property type="entry name" value="OXIDOREDUCTASE, 2OG-FE II OXYGENASE FAMILY PROTEIN"/>
    <property type="match status" value="1"/>
</dbReference>
<dbReference type="InterPro" id="IPR027443">
    <property type="entry name" value="IPNS-like_sf"/>
</dbReference>
<dbReference type="InterPro" id="IPR044861">
    <property type="entry name" value="IPNS-like_FE2OG_OXY"/>
</dbReference>
<comment type="similarity">
    <text evidence="1 5">Belongs to the iron/ascorbate-dependent oxidoreductase family.</text>
</comment>
<dbReference type="AlphaFoldDB" id="A0AAD4RY66"/>
<dbReference type="PANTHER" id="PTHR10209:SF884">
    <property type="entry name" value="1-AMINOCYCLOPROPANE-1-CARBOXYLATE OXIDASE HOMOLOG 1-LIKE"/>
    <property type="match status" value="1"/>
</dbReference>
<evidence type="ECO:0000313" key="7">
    <source>
        <dbReference type="EMBL" id="KAI3842362.1"/>
    </source>
</evidence>
<sequence>MEIASGAGGEVPIYDRNNELKAFDETKAGVKGLVDAGIEKIPRIFVRTPDELAEDLAFKNEDNNNRTDIPLIDLQGISIDQRRKEIIDEVRLASETWGFFQLVNHGIPLSVMNEMIQGIRRFHEEDAELKKQLYTKDISRKVQFDSNFDLYKSKSANWKDTLRCLFLTHDPMNPEELPDTCRDIVVGYWKHIMNLGDTLTELFSEALGLNKDHLKGMDFSECLTLNGHYYPACPQPELTLGATQHSDPSFFTILLQDCIGGLQILNQSCWVAVKPIPGALIVNIGDFLQLISNGKLKSAEHRVLANHLGPRVSVACFFRGSTTRLYGPIEELSDENSSIYKHTTVKAYTEHYHSKGLGGVSALNHFKL</sequence>
<evidence type="ECO:0000256" key="3">
    <source>
        <dbReference type="ARBA" id="ARBA00023002"/>
    </source>
</evidence>
<dbReference type="GO" id="GO:0051213">
    <property type="term" value="F:dioxygenase activity"/>
    <property type="evidence" value="ECO:0007669"/>
    <property type="project" value="UniProtKB-ARBA"/>
</dbReference>
<dbReference type="InterPro" id="IPR005123">
    <property type="entry name" value="Oxoglu/Fe-dep_dioxygenase_dom"/>
</dbReference>
<organism evidence="7 8">
    <name type="scientific">Papaver atlanticum</name>
    <dbReference type="NCBI Taxonomy" id="357466"/>
    <lineage>
        <taxon>Eukaryota</taxon>
        <taxon>Viridiplantae</taxon>
        <taxon>Streptophyta</taxon>
        <taxon>Embryophyta</taxon>
        <taxon>Tracheophyta</taxon>
        <taxon>Spermatophyta</taxon>
        <taxon>Magnoliopsida</taxon>
        <taxon>Ranunculales</taxon>
        <taxon>Papaveraceae</taxon>
        <taxon>Papaveroideae</taxon>
        <taxon>Papaver</taxon>
    </lineage>
</organism>
<evidence type="ECO:0000256" key="4">
    <source>
        <dbReference type="ARBA" id="ARBA00023004"/>
    </source>
</evidence>
<dbReference type="EMBL" id="JAJJMB010017069">
    <property type="protein sequence ID" value="KAI3842362.1"/>
    <property type="molecule type" value="Genomic_DNA"/>
</dbReference>
<dbReference type="Proteomes" id="UP001202328">
    <property type="component" value="Unassembled WGS sequence"/>
</dbReference>
<name>A0AAD4RY66_9MAGN</name>
<evidence type="ECO:0000256" key="2">
    <source>
        <dbReference type="ARBA" id="ARBA00022723"/>
    </source>
</evidence>
<keyword evidence="4 5" id="KW-0408">Iron</keyword>
<dbReference type="GO" id="GO:0046872">
    <property type="term" value="F:metal ion binding"/>
    <property type="evidence" value="ECO:0007669"/>
    <property type="project" value="UniProtKB-KW"/>
</dbReference>
<dbReference type="Pfam" id="PF03171">
    <property type="entry name" value="2OG-FeII_Oxy"/>
    <property type="match status" value="1"/>
</dbReference>